<evidence type="ECO:0000313" key="1">
    <source>
        <dbReference type="EMBL" id="KAF4702272.1"/>
    </source>
</evidence>
<proteinExistence type="predicted"/>
<protein>
    <submittedName>
        <fullName evidence="1">Uncharacterized protein</fullName>
    </submittedName>
</protein>
<accession>A0A7J6Q2A6</accession>
<evidence type="ECO:0000313" key="2">
    <source>
        <dbReference type="Proteomes" id="UP000553632"/>
    </source>
</evidence>
<organism evidence="1 2">
    <name type="scientific">Perkinsus olseni</name>
    <name type="common">Perkinsus atlanticus</name>
    <dbReference type="NCBI Taxonomy" id="32597"/>
    <lineage>
        <taxon>Eukaryota</taxon>
        <taxon>Sar</taxon>
        <taxon>Alveolata</taxon>
        <taxon>Perkinsozoa</taxon>
        <taxon>Perkinsea</taxon>
        <taxon>Perkinsida</taxon>
        <taxon>Perkinsidae</taxon>
        <taxon>Perkinsus</taxon>
    </lineage>
</organism>
<reference evidence="1 2" key="1">
    <citation type="submission" date="2020-04" db="EMBL/GenBank/DDBJ databases">
        <title>Perkinsus olseni comparative genomics.</title>
        <authorList>
            <person name="Bogema D.R."/>
        </authorList>
    </citation>
    <scope>NUCLEOTIDE SEQUENCE [LARGE SCALE GENOMIC DNA]</scope>
    <source>
        <strain evidence="1 2">ATCC PRA-207</strain>
    </source>
</reference>
<keyword evidence="2" id="KW-1185">Reference proteome</keyword>
<dbReference type="EMBL" id="JABANO010036164">
    <property type="protein sequence ID" value="KAF4702272.1"/>
    <property type="molecule type" value="Genomic_DNA"/>
</dbReference>
<comment type="caution">
    <text evidence="1">The sequence shown here is derived from an EMBL/GenBank/DDBJ whole genome shotgun (WGS) entry which is preliminary data.</text>
</comment>
<dbReference type="PRINTS" id="PR00449">
    <property type="entry name" value="RASTRNSFRMNG"/>
</dbReference>
<name>A0A7J6Q2A6_PEROL</name>
<gene>
    <name evidence="1" type="ORF">FOZ63_026573</name>
</gene>
<dbReference type="PROSITE" id="PS51419">
    <property type="entry name" value="RAB"/>
    <property type="match status" value="1"/>
</dbReference>
<feature type="non-terminal residue" evidence="1">
    <location>
        <position position="1"/>
    </location>
</feature>
<dbReference type="Proteomes" id="UP000553632">
    <property type="component" value="Unassembled WGS sequence"/>
</dbReference>
<dbReference type="Pfam" id="PF08477">
    <property type="entry name" value="Roc"/>
    <property type="match status" value="1"/>
</dbReference>
<sequence>MTVLGLPGSDDPSEWINPATLNKGIVDDEEERDMVSHIVSYVEDSGEAVSLDNFIAAIEYKLKLAWKPSSHLFVSTSARDRNSELKQTGPSEEEEEVTFTPRIDPHSARLSELHQSRAGPIYDQLVAKKRMSQVRIEELRKEKEQRDMDGYRELVPDRVVEIESAAYYQIPMAKQTVITDSDEESDSEQLQDRQYKVILLGNGAVGKTSLAHRFCDGSFSTSYKQTIGLDFFVK</sequence>
<dbReference type="Gene3D" id="3.40.50.300">
    <property type="entry name" value="P-loop containing nucleotide triphosphate hydrolases"/>
    <property type="match status" value="1"/>
</dbReference>
<dbReference type="SUPFAM" id="SSF52540">
    <property type="entry name" value="P-loop containing nucleoside triphosphate hydrolases"/>
    <property type="match status" value="1"/>
</dbReference>
<dbReference type="AlphaFoldDB" id="A0A7J6Q2A6"/>
<dbReference type="InterPro" id="IPR027417">
    <property type="entry name" value="P-loop_NTPase"/>
</dbReference>